<sequence>MNNKIVPQIEIIVRVLRCLLPRKLPIQNSSSILEKKKATENAIRVASMIKDHTSKFPNFRHYQRNGLYAHLSAGRGNKLTLPTKQYIQKLLKVNMEVPFGPEWAAEEKIKRREMVAEEAHYIFVHEISNEDDSVVKRLKDEGRTCSCAGPIVGFVHYRFILEEEVPVVYVYELQLEAHIQGKGLGKFLMQLIEFIACENRMGAVVLTVQRANLAAMDFYIRKLGWDKREAMRFFVKHLIMKLKLSWRRPKMPQPTHEMLNSVRAHTIIRVLNENIVGHHLLNGFTSCHELASSKLWY</sequence>
<keyword evidence="6" id="KW-0963">Cytoplasm</keyword>
<dbReference type="SUPFAM" id="SSF55729">
    <property type="entry name" value="Acyl-CoA N-acyltransferases (Nat)"/>
    <property type="match status" value="1"/>
</dbReference>
<gene>
    <name evidence="13" type="ORF">STAS_22483</name>
</gene>
<dbReference type="CDD" id="cd04301">
    <property type="entry name" value="NAT_SF"/>
    <property type="match status" value="1"/>
</dbReference>
<dbReference type="AlphaFoldDB" id="A0A5A7QK65"/>
<dbReference type="Gene3D" id="3.40.630.30">
    <property type="match status" value="1"/>
</dbReference>
<dbReference type="Pfam" id="PF00583">
    <property type="entry name" value="Acetyltransf_1"/>
    <property type="match status" value="1"/>
</dbReference>
<evidence type="ECO:0000256" key="9">
    <source>
        <dbReference type="ARBA" id="ARBA00023315"/>
    </source>
</evidence>
<keyword evidence="9" id="KW-0012">Acyltransferase</keyword>
<evidence type="ECO:0000256" key="10">
    <source>
        <dbReference type="ARBA" id="ARBA00047821"/>
    </source>
</evidence>
<evidence type="ECO:0000256" key="6">
    <source>
        <dbReference type="ARBA" id="ARBA00022490"/>
    </source>
</evidence>
<dbReference type="GO" id="GO:0005737">
    <property type="term" value="C:cytoplasm"/>
    <property type="evidence" value="ECO:0007669"/>
    <property type="project" value="UniProtKB-SubCell"/>
</dbReference>
<evidence type="ECO:0000256" key="11">
    <source>
        <dbReference type="ARBA" id="ARBA00049524"/>
    </source>
</evidence>
<evidence type="ECO:0000256" key="5">
    <source>
        <dbReference type="ARBA" id="ARBA00015043"/>
    </source>
</evidence>
<feature type="domain" description="N-acetyltransferase" evidence="12">
    <location>
        <begin position="95"/>
        <end position="245"/>
    </location>
</feature>
<evidence type="ECO:0000313" key="14">
    <source>
        <dbReference type="Proteomes" id="UP000325081"/>
    </source>
</evidence>
<dbReference type="Proteomes" id="UP000325081">
    <property type="component" value="Unassembled WGS sequence"/>
</dbReference>
<evidence type="ECO:0000256" key="4">
    <source>
        <dbReference type="ARBA" id="ARBA00012950"/>
    </source>
</evidence>
<reference evidence="14" key="1">
    <citation type="journal article" date="2019" name="Curr. Biol.">
        <title>Genome Sequence of Striga asiatica Provides Insight into the Evolution of Plant Parasitism.</title>
        <authorList>
            <person name="Yoshida S."/>
            <person name="Kim S."/>
            <person name="Wafula E.K."/>
            <person name="Tanskanen J."/>
            <person name="Kim Y.M."/>
            <person name="Honaas L."/>
            <person name="Yang Z."/>
            <person name="Spallek T."/>
            <person name="Conn C.E."/>
            <person name="Ichihashi Y."/>
            <person name="Cheong K."/>
            <person name="Cui S."/>
            <person name="Der J.P."/>
            <person name="Gundlach H."/>
            <person name="Jiao Y."/>
            <person name="Hori C."/>
            <person name="Ishida J.K."/>
            <person name="Kasahara H."/>
            <person name="Kiba T."/>
            <person name="Kim M.S."/>
            <person name="Koo N."/>
            <person name="Laohavisit A."/>
            <person name="Lee Y.H."/>
            <person name="Lumba S."/>
            <person name="McCourt P."/>
            <person name="Mortimer J.C."/>
            <person name="Mutuku J.M."/>
            <person name="Nomura T."/>
            <person name="Sasaki-Sekimoto Y."/>
            <person name="Seto Y."/>
            <person name="Wang Y."/>
            <person name="Wakatake T."/>
            <person name="Sakakibara H."/>
            <person name="Demura T."/>
            <person name="Yamaguchi S."/>
            <person name="Yoneyama K."/>
            <person name="Manabe R.I."/>
            <person name="Nelson D.C."/>
            <person name="Schulman A.H."/>
            <person name="Timko M.P."/>
            <person name="dePamphilis C.W."/>
            <person name="Choi D."/>
            <person name="Shirasu K."/>
        </authorList>
    </citation>
    <scope>NUCLEOTIDE SEQUENCE [LARGE SCALE GENOMIC DNA]</scope>
    <source>
        <strain evidence="14">cv. UVA1</strain>
    </source>
</reference>
<evidence type="ECO:0000256" key="2">
    <source>
        <dbReference type="ARBA" id="ARBA00004496"/>
    </source>
</evidence>
<dbReference type="GO" id="GO:0005634">
    <property type="term" value="C:nucleus"/>
    <property type="evidence" value="ECO:0007669"/>
    <property type="project" value="UniProtKB-SubCell"/>
</dbReference>
<dbReference type="InterPro" id="IPR039949">
    <property type="entry name" value="NAA40"/>
</dbReference>
<accession>A0A5A7QK65</accession>
<organism evidence="13 14">
    <name type="scientific">Striga asiatica</name>
    <name type="common">Asiatic witchweed</name>
    <name type="synonym">Buchnera asiatica</name>
    <dbReference type="NCBI Taxonomy" id="4170"/>
    <lineage>
        <taxon>Eukaryota</taxon>
        <taxon>Viridiplantae</taxon>
        <taxon>Streptophyta</taxon>
        <taxon>Embryophyta</taxon>
        <taxon>Tracheophyta</taxon>
        <taxon>Spermatophyta</taxon>
        <taxon>Magnoliopsida</taxon>
        <taxon>eudicotyledons</taxon>
        <taxon>Gunneridae</taxon>
        <taxon>Pentapetalae</taxon>
        <taxon>asterids</taxon>
        <taxon>lamiids</taxon>
        <taxon>Lamiales</taxon>
        <taxon>Orobanchaceae</taxon>
        <taxon>Buchnereae</taxon>
        <taxon>Striga</taxon>
    </lineage>
</organism>
<dbReference type="PANTHER" id="PTHR20531">
    <property type="entry name" value="N-ALPHA-ACETYLTRANSFERASE 40"/>
    <property type="match status" value="1"/>
</dbReference>
<keyword evidence="14" id="KW-1185">Reference proteome</keyword>
<comment type="subcellular location">
    <subcellularLocation>
        <location evidence="2">Cytoplasm</location>
    </subcellularLocation>
    <subcellularLocation>
        <location evidence="1">Nucleus</location>
    </subcellularLocation>
</comment>
<proteinExistence type="inferred from homology"/>
<evidence type="ECO:0000256" key="8">
    <source>
        <dbReference type="ARBA" id="ARBA00023242"/>
    </source>
</evidence>
<dbReference type="InterPro" id="IPR016181">
    <property type="entry name" value="Acyl_CoA_acyltransferase"/>
</dbReference>
<evidence type="ECO:0000259" key="12">
    <source>
        <dbReference type="PROSITE" id="PS51186"/>
    </source>
</evidence>
<dbReference type="GO" id="GO:0010485">
    <property type="term" value="F:histone H4 acetyltransferase activity"/>
    <property type="evidence" value="ECO:0007669"/>
    <property type="project" value="InterPro"/>
</dbReference>
<comment type="similarity">
    <text evidence="3">Belongs to the acetyltransferase family. NAA40 subfamily.</text>
</comment>
<dbReference type="GO" id="GO:1990189">
    <property type="term" value="F:protein N-terminal-serine acetyltransferase activity"/>
    <property type="evidence" value="ECO:0007669"/>
    <property type="project" value="UniProtKB-EC"/>
</dbReference>
<keyword evidence="8" id="KW-0539">Nucleus</keyword>
<dbReference type="InterPro" id="IPR000182">
    <property type="entry name" value="GNAT_dom"/>
</dbReference>
<dbReference type="GO" id="GO:0043998">
    <property type="term" value="F:histone H2A acetyltransferase activity"/>
    <property type="evidence" value="ECO:0007669"/>
    <property type="project" value="InterPro"/>
</dbReference>
<comment type="catalytic activity">
    <reaction evidence="10">
        <text>N-terminal L-seryl-[histone H2A] + acetyl-CoA = N-terminal N(alpha)-acetyl-L-seryl-[histone H2A] + CoA + H(+)</text>
        <dbReference type="Rhea" id="RHEA:50600"/>
        <dbReference type="Rhea" id="RHEA-COMP:12742"/>
        <dbReference type="Rhea" id="RHEA-COMP:12744"/>
        <dbReference type="ChEBI" id="CHEBI:15378"/>
        <dbReference type="ChEBI" id="CHEBI:57287"/>
        <dbReference type="ChEBI" id="CHEBI:57288"/>
        <dbReference type="ChEBI" id="CHEBI:64738"/>
        <dbReference type="ChEBI" id="CHEBI:83690"/>
        <dbReference type="EC" id="2.3.1.257"/>
    </reaction>
</comment>
<evidence type="ECO:0000256" key="7">
    <source>
        <dbReference type="ARBA" id="ARBA00022679"/>
    </source>
</evidence>
<protein>
    <recommendedName>
        <fullName evidence="5">N-alpha-acetyltransferase 40</fullName>
        <ecNumber evidence="4">2.3.1.257</ecNumber>
    </recommendedName>
</protein>
<keyword evidence="7 13" id="KW-0808">Transferase</keyword>
<comment type="caution">
    <text evidence="13">The sequence shown here is derived from an EMBL/GenBank/DDBJ whole genome shotgun (WGS) entry which is preliminary data.</text>
</comment>
<comment type="catalytic activity">
    <reaction evidence="11">
        <text>N-terminal L-seryl-[histone H4] + acetyl-CoA = N-terminal N(alpha)-acetyl-L-seryl-[histone H4] + CoA + H(+)</text>
        <dbReference type="Rhea" id="RHEA:50596"/>
        <dbReference type="Rhea" id="RHEA-COMP:12740"/>
        <dbReference type="Rhea" id="RHEA-COMP:12743"/>
        <dbReference type="ChEBI" id="CHEBI:15378"/>
        <dbReference type="ChEBI" id="CHEBI:57287"/>
        <dbReference type="ChEBI" id="CHEBI:57288"/>
        <dbReference type="ChEBI" id="CHEBI:64738"/>
        <dbReference type="ChEBI" id="CHEBI:83690"/>
        <dbReference type="EC" id="2.3.1.257"/>
    </reaction>
</comment>
<dbReference type="EC" id="2.3.1.257" evidence="4"/>
<evidence type="ECO:0000256" key="3">
    <source>
        <dbReference type="ARBA" id="ARBA00008870"/>
    </source>
</evidence>
<dbReference type="PROSITE" id="PS51186">
    <property type="entry name" value="GNAT"/>
    <property type="match status" value="1"/>
</dbReference>
<evidence type="ECO:0000256" key="1">
    <source>
        <dbReference type="ARBA" id="ARBA00004123"/>
    </source>
</evidence>
<name>A0A5A7QK65_STRAF</name>
<dbReference type="EMBL" id="BKCP01007182">
    <property type="protein sequence ID" value="GER45524.1"/>
    <property type="molecule type" value="Genomic_DNA"/>
</dbReference>
<dbReference type="PANTHER" id="PTHR20531:SF1">
    <property type="entry name" value="N-ALPHA-ACETYLTRANSFERASE 40"/>
    <property type="match status" value="1"/>
</dbReference>
<evidence type="ECO:0000313" key="13">
    <source>
        <dbReference type="EMBL" id="GER45524.1"/>
    </source>
</evidence>